<gene>
    <name evidence="2" type="ORF">PECAL_4P11910</name>
</gene>
<keyword evidence="3" id="KW-1185">Reference proteome</keyword>
<feature type="region of interest" description="Disordered" evidence="1">
    <location>
        <begin position="354"/>
        <end position="390"/>
    </location>
</feature>
<comment type="caution">
    <text evidence="2">The sequence shown here is derived from an EMBL/GenBank/DDBJ whole genome shotgun (WGS) entry which is preliminary data.</text>
</comment>
<protein>
    <submittedName>
        <fullName evidence="2">Uncharacterized protein</fullName>
    </submittedName>
</protein>
<feature type="compositionally biased region" description="Low complexity" evidence="1">
    <location>
        <begin position="320"/>
        <end position="331"/>
    </location>
</feature>
<accession>A0A8J2SLX7</accession>
<organism evidence="2 3">
    <name type="scientific">Pelagomonas calceolata</name>
    <dbReference type="NCBI Taxonomy" id="35677"/>
    <lineage>
        <taxon>Eukaryota</taxon>
        <taxon>Sar</taxon>
        <taxon>Stramenopiles</taxon>
        <taxon>Ochrophyta</taxon>
        <taxon>Pelagophyceae</taxon>
        <taxon>Pelagomonadales</taxon>
        <taxon>Pelagomonadaceae</taxon>
        <taxon>Pelagomonas</taxon>
    </lineage>
</organism>
<dbReference type="Proteomes" id="UP000789595">
    <property type="component" value="Unassembled WGS sequence"/>
</dbReference>
<dbReference type="EMBL" id="CAKKNE010000004">
    <property type="protein sequence ID" value="CAH0373940.1"/>
    <property type="molecule type" value="Genomic_DNA"/>
</dbReference>
<sequence length="390" mass="42449">MEALEALGGEPMARDPDRRVSIAPQTSRSLSDSTAELPPPVTVLPAVRRSRIVSPAPPRTPRPEKSSTTGDFIATLKARYPKGTVAHSRFTKALSIYAASSRDAAAAQLLSQEVGDIFVDEPGLARAFQSFFDEPGADPRRMSLDTPVKSPTLLDVLNAAPPPLGARVNGKGETVVRLKAPPKAKPPQDKHNLVGREVRKPYSEWCYSEWHFGDVVRCSRPGHYVIAWDERTGPETYDTRQVITMLSPDSDEITDAVQYREKYEAFPVGTRVEVWWSESGNPEDGGWWDAVVSYAGDVYEVEWIDDPGVFHRADFQAVRAPGSSPARGAAPKKAPVWSPNARAAPAASYAMLGFGQPAAPEQNSEQAPPPATGSGRAAKQEAARRIREQS</sequence>
<dbReference type="AlphaFoldDB" id="A0A8J2SLX7"/>
<evidence type="ECO:0000313" key="2">
    <source>
        <dbReference type="EMBL" id="CAH0373940.1"/>
    </source>
</evidence>
<feature type="region of interest" description="Disordered" evidence="1">
    <location>
        <begin position="1"/>
        <end position="70"/>
    </location>
</feature>
<proteinExistence type="predicted"/>
<evidence type="ECO:0000313" key="3">
    <source>
        <dbReference type="Proteomes" id="UP000789595"/>
    </source>
</evidence>
<name>A0A8J2SLX7_9STRA</name>
<feature type="compositionally biased region" description="Polar residues" evidence="1">
    <location>
        <begin position="23"/>
        <end position="34"/>
    </location>
</feature>
<feature type="compositionally biased region" description="Basic and acidic residues" evidence="1">
    <location>
        <begin position="378"/>
        <end position="390"/>
    </location>
</feature>
<reference evidence="2" key="1">
    <citation type="submission" date="2021-11" db="EMBL/GenBank/DDBJ databases">
        <authorList>
            <consortium name="Genoscope - CEA"/>
            <person name="William W."/>
        </authorList>
    </citation>
    <scope>NUCLEOTIDE SEQUENCE</scope>
</reference>
<evidence type="ECO:0000256" key="1">
    <source>
        <dbReference type="SAM" id="MobiDB-lite"/>
    </source>
</evidence>
<feature type="region of interest" description="Disordered" evidence="1">
    <location>
        <begin position="320"/>
        <end position="339"/>
    </location>
</feature>